<evidence type="ECO:0000259" key="8">
    <source>
        <dbReference type="Pfam" id="PF03600"/>
    </source>
</evidence>
<evidence type="ECO:0000256" key="3">
    <source>
        <dbReference type="ARBA" id="ARBA00022475"/>
    </source>
</evidence>
<comment type="caution">
    <text evidence="9">The sequence shown here is derived from an EMBL/GenBank/DDBJ whole genome shotgun (WGS) entry which is preliminary data.</text>
</comment>
<feature type="transmembrane region" description="Helical" evidence="7">
    <location>
        <begin position="340"/>
        <end position="366"/>
    </location>
</feature>
<dbReference type="GO" id="GO:0055085">
    <property type="term" value="P:transmembrane transport"/>
    <property type="evidence" value="ECO:0007669"/>
    <property type="project" value="InterPro"/>
</dbReference>
<proteinExistence type="predicted"/>
<feature type="domain" description="Citrate transporter-like" evidence="8">
    <location>
        <begin position="25"/>
        <end position="334"/>
    </location>
</feature>
<comment type="subcellular location">
    <subcellularLocation>
        <location evidence="1">Cell membrane</location>
        <topology evidence="1">Multi-pass membrane protein</topology>
    </subcellularLocation>
</comment>
<feature type="transmembrane region" description="Helical" evidence="7">
    <location>
        <begin position="136"/>
        <end position="155"/>
    </location>
</feature>
<keyword evidence="2" id="KW-0813">Transport</keyword>
<dbReference type="EMBL" id="PGTO01000023">
    <property type="protein sequence ID" value="RAU20418.1"/>
    <property type="molecule type" value="Genomic_DNA"/>
</dbReference>
<evidence type="ECO:0000256" key="6">
    <source>
        <dbReference type="ARBA" id="ARBA00023136"/>
    </source>
</evidence>
<dbReference type="Pfam" id="PF03600">
    <property type="entry name" value="CitMHS"/>
    <property type="match status" value="1"/>
</dbReference>
<evidence type="ECO:0000313" key="10">
    <source>
        <dbReference type="Proteomes" id="UP000251075"/>
    </source>
</evidence>
<feature type="transmembrane region" description="Helical" evidence="7">
    <location>
        <begin position="170"/>
        <end position="196"/>
    </location>
</feature>
<reference evidence="9 10" key="1">
    <citation type="submission" date="2017-11" db="EMBL/GenBank/DDBJ databases">
        <title>Draft genome sequence of magnetotactic bacterium Magnetospirillum kuznetsovii LBB-42.</title>
        <authorList>
            <person name="Grouzdev D.S."/>
            <person name="Rysina M.S."/>
            <person name="Baslerov R.V."/>
            <person name="Koziaeva V."/>
        </authorList>
    </citation>
    <scope>NUCLEOTIDE SEQUENCE [LARGE SCALE GENOMIC DNA]</scope>
    <source>
        <strain evidence="9 10">LBB-42</strain>
    </source>
</reference>
<evidence type="ECO:0000256" key="2">
    <source>
        <dbReference type="ARBA" id="ARBA00022448"/>
    </source>
</evidence>
<dbReference type="RefSeq" id="WP_112147054.1">
    <property type="nucleotide sequence ID" value="NZ_PGTO01000023.1"/>
</dbReference>
<evidence type="ECO:0000256" key="5">
    <source>
        <dbReference type="ARBA" id="ARBA00022989"/>
    </source>
</evidence>
<dbReference type="Proteomes" id="UP000251075">
    <property type="component" value="Unassembled WGS sequence"/>
</dbReference>
<keyword evidence="4 7" id="KW-0812">Transmembrane</keyword>
<feature type="transmembrane region" description="Helical" evidence="7">
    <location>
        <begin position="59"/>
        <end position="83"/>
    </location>
</feature>
<sequence>MDTFVIVVFLLTYLGMAFGSVRGLKLDRTGIAVLAVVALLVSGKVSVKAMGSSVDIPTLLLLFALMIISAQFQLAGAYARLAARVATASGSPKRLLALVIVAAGGLSAVLANDVVCFAMTPIIAEGIRRRGLDPRPFLLGLVGAANAGSAATLIGNPQNILIGQVGGLDFWNFLAACAVPAAASLVIVYATLCLIWREQLDAVPAPAAAQDLPDLNQWQALKGIGALAVLALVFTAPLPREVGAMAIAGLLLTSRSMSSREMIGLVDWHLLMLFACLFVVTGAFADTDLARHWMEALAERGLFPETLGVMVPLALAASNSIGNVPAVMLILAVWHTPDPGALTGLALLSTLAGNFLLVGSMANIIVAERAAAAGARLSFADFARSGIPMTLATMTVAVLWLRIGGWMGW</sequence>
<feature type="transmembrane region" description="Helical" evidence="7">
    <location>
        <begin position="268"/>
        <end position="285"/>
    </location>
</feature>
<keyword evidence="3" id="KW-1003">Cell membrane</keyword>
<feature type="transmembrane region" description="Helical" evidence="7">
    <location>
        <begin position="306"/>
        <end position="334"/>
    </location>
</feature>
<dbReference type="GO" id="GO:0005886">
    <property type="term" value="C:plasma membrane"/>
    <property type="evidence" value="ECO:0007669"/>
    <property type="project" value="UniProtKB-SubCell"/>
</dbReference>
<dbReference type="OrthoDB" id="9774335at2"/>
<evidence type="ECO:0000313" key="9">
    <source>
        <dbReference type="EMBL" id="RAU20418.1"/>
    </source>
</evidence>
<keyword evidence="5 7" id="KW-1133">Transmembrane helix</keyword>
<name>A0A364NTM2_9PROT</name>
<dbReference type="InterPro" id="IPR004680">
    <property type="entry name" value="Cit_transptr-like_dom"/>
</dbReference>
<keyword evidence="6 7" id="KW-0472">Membrane</keyword>
<dbReference type="PANTHER" id="PTHR43302">
    <property type="entry name" value="TRANSPORTER ARSB-RELATED"/>
    <property type="match status" value="1"/>
</dbReference>
<dbReference type="CDD" id="cd01117">
    <property type="entry name" value="YbiR_permease"/>
    <property type="match status" value="1"/>
</dbReference>
<accession>A0A364NTM2</accession>
<feature type="transmembrane region" description="Helical" evidence="7">
    <location>
        <begin position="95"/>
        <end position="124"/>
    </location>
</feature>
<evidence type="ECO:0000256" key="7">
    <source>
        <dbReference type="SAM" id="Phobius"/>
    </source>
</evidence>
<feature type="transmembrane region" description="Helical" evidence="7">
    <location>
        <begin position="387"/>
        <end position="407"/>
    </location>
</feature>
<evidence type="ECO:0000256" key="4">
    <source>
        <dbReference type="ARBA" id="ARBA00022692"/>
    </source>
</evidence>
<dbReference type="PANTHER" id="PTHR43302:SF5">
    <property type="entry name" value="TRANSPORTER ARSB-RELATED"/>
    <property type="match status" value="1"/>
</dbReference>
<dbReference type="AlphaFoldDB" id="A0A364NTM2"/>
<gene>
    <name evidence="9" type="ORF">CU669_18365</name>
</gene>
<keyword evidence="10" id="KW-1185">Reference proteome</keyword>
<organism evidence="9 10">
    <name type="scientific">Paramagnetospirillum kuznetsovii</name>
    <dbReference type="NCBI Taxonomy" id="2053833"/>
    <lineage>
        <taxon>Bacteria</taxon>
        <taxon>Pseudomonadati</taxon>
        <taxon>Pseudomonadota</taxon>
        <taxon>Alphaproteobacteria</taxon>
        <taxon>Rhodospirillales</taxon>
        <taxon>Magnetospirillaceae</taxon>
        <taxon>Paramagnetospirillum</taxon>
    </lineage>
</organism>
<evidence type="ECO:0000256" key="1">
    <source>
        <dbReference type="ARBA" id="ARBA00004651"/>
    </source>
</evidence>
<feature type="transmembrane region" description="Helical" evidence="7">
    <location>
        <begin position="29"/>
        <end position="47"/>
    </location>
</feature>
<protein>
    <submittedName>
        <fullName evidence="9">Anion transporter</fullName>
    </submittedName>
</protein>